<feature type="binding site" evidence="9">
    <location>
        <position position="233"/>
    </location>
    <ligand>
        <name>Fe cation</name>
        <dbReference type="ChEBI" id="CHEBI:24875"/>
        <label>2</label>
    </ligand>
</feature>
<dbReference type="PANTHER" id="PTHR12697">
    <property type="entry name" value="PBS LYASE HEAT-LIKE PROTEIN"/>
    <property type="match status" value="1"/>
</dbReference>
<organism evidence="10 11">
    <name type="scientific">Tetradesmus obliquus</name>
    <name type="common">Green alga</name>
    <name type="synonym">Acutodesmus obliquus</name>
    <dbReference type="NCBI Taxonomy" id="3088"/>
    <lineage>
        <taxon>Eukaryota</taxon>
        <taxon>Viridiplantae</taxon>
        <taxon>Chlorophyta</taxon>
        <taxon>core chlorophytes</taxon>
        <taxon>Chlorophyceae</taxon>
        <taxon>CS clade</taxon>
        <taxon>Sphaeropleales</taxon>
        <taxon>Scenedesmaceae</taxon>
        <taxon>Tetradesmus</taxon>
    </lineage>
</organism>
<comment type="function">
    <text evidence="9">Catalyzes the hydroxylation of the N(6)-(4-aminobutyl)-L-lysine intermediate to form hypusine, an essential post-translational modification only found in mature eIF-5A factor.</text>
</comment>
<comment type="similarity">
    <text evidence="9">Belongs to the deoxyhypusine hydroxylase family.</text>
</comment>
<dbReference type="Proteomes" id="UP000256970">
    <property type="component" value="Unassembled WGS sequence"/>
</dbReference>
<evidence type="ECO:0000256" key="3">
    <source>
        <dbReference type="ARBA" id="ARBA00022723"/>
    </source>
</evidence>
<dbReference type="Pfam" id="PF13646">
    <property type="entry name" value="HEAT_2"/>
    <property type="match status" value="2"/>
</dbReference>
<dbReference type="PANTHER" id="PTHR12697:SF5">
    <property type="entry name" value="DEOXYHYPUSINE HYDROXYLASE"/>
    <property type="match status" value="1"/>
</dbReference>
<reference evidence="10 11" key="1">
    <citation type="submission" date="2016-10" db="EMBL/GenBank/DDBJ databases">
        <authorList>
            <person name="Cai Z."/>
        </authorList>
    </citation>
    <scope>NUCLEOTIDE SEQUENCE [LARGE SCALE GENOMIC DNA]</scope>
</reference>
<feature type="binding site" evidence="9">
    <location>
        <position position="266"/>
    </location>
    <ligand>
        <name>Fe cation</name>
        <dbReference type="ChEBI" id="CHEBI:24875"/>
        <label>2</label>
    </ligand>
</feature>
<proteinExistence type="inferred from homology"/>
<keyword evidence="5 9" id="KW-0560">Oxidoreductase</keyword>
<dbReference type="HAMAP" id="MF_03101">
    <property type="entry name" value="Deoxyhypusine_hydroxylase"/>
    <property type="match status" value="1"/>
</dbReference>
<sequence>MATLVQAPEEVVQRLQQKLQADDTSLPDKYRALFSLRNVAGTEATHALTKALQDESDLFRHDVAFCLGQRQDPTAVGILKQLVADSQQHAMVRHEAAEALGAIADPDCLQLLQRHAADSCQEVAETCQLALGRLAYLEQKKAATAAADGADGAAAAAAAAGEAEEQSPYYSVDPTPALPSSTPVEQLRVLLLDPKAPMFERYRALFALRNKGGEEAVAVLGEAFSCSSALLKHEVAYVMGQMQHPASAGVLGRVLQDTQEHAMVRHEAAEALGSVADAASVALLKQFAQDPEPIVAHSCVVALDMLEHEASGAFEYADTGAAQ</sequence>
<feature type="binding site" evidence="9">
    <location>
        <position position="234"/>
    </location>
    <ligand>
        <name>Fe cation</name>
        <dbReference type="ChEBI" id="CHEBI:24875"/>
        <label>2</label>
    </ligand>
</feature>
<evidence type="ECO:0000256" key="1">
    <source>
        <dbReference type="ARBA" id="ARBA00000068"/>
    </source>
</evidence>
<dbReference type="SMART" id="SM00567">
    <property type="entry name" value="EZ_HEAT"/>
    <property type="match status" value="6"/>
</dbReference>
<evidence type="ECO:0000256" key="6">
    <source>
        <dbReference type="ARBA" id="ARBA00023004"/>
    </source>
</evidence>
<evidence type="ECO:0000256" key="8">
    <source>
        <dbReference type="ARBA" id="ARBA00023256"/>
    </source>
</evidence>
<keyword evidence="8 9" id="KW-0386">Hypusine biosynthesis</keyword>
<keyword evidence="6 9" id="KW-0408">Iron</keyword>
<dbReference type="EMBL" id="FNXT01001226">
    <property type="protein sequence ID" value="SZX75195.1"/>
    <property type="molecule type" value="Genomic_DNA"/>
</dbReference>
<feature type="binding site" evidence="9">
    <location>
        <position position="95"/>
    </location>
    <ligand>
        <name>Fe cation</name>
        <dbReference type="ChEBI" id="CHEBI:24875"/>
        <label>1</label>
    </ligand>
</feature>
<dbReference type="InterPro" id="IPR027517">
    <property type="entry name" value="Deoxyhypusine_hydroxylase"/>
</dbReference>
<comment type="pathway">
    <text evidence="2 9">Protein modification; eIF5A hypusination.</text>
</comment>
<dbReference type="GO" id="GO:0019135">
    <property type="term" value="F:deoxyhypusine monooxygenase activity"/>
    <property type="evidence" value="ECO:0007669"/>
    <property type="project" value="UniProtKB-UniRule"/>
</dbReference>
<dbReference type="InterPro" id="IPR016024">
    <property type="entry name" value="ARM-type_fold"/>
</dbReference>
<evidence type="ECO:0000256" key="2">
    <source>
        <dbReference type="ARBA" id="ARBA00005041"/>
    </source>
</evidence>
<comment type="catalytic activity">
    <reaction evidence="1 9">
        <text>[eIF5A protein]-deoxyhypusine + AH2 + O2 = [eIF5A protein]-hypusine + A + H2O</text>
        <dbReference type="Rhea" id="RHEA:14101"/>
        <dbReference type="Rhea" id="RHEA-COMP:10144"/>
        <dbReference type="Rhea" id="RHEA-COMP:12592"/>
        <dbReference type="ChEBI" id="CHEBI:13193"/>
        <dbReference type="ChEBI" id="CHEBI:15377"/>
        <dbReference type="ChEBI" id="CHEBI:15379"/>
        <dbReference type="ChEBI" id="CHEBI:17499"/>
        <dbReference type="ChEBI" id="CHEBI:82657"/>
        <dbReference type="ChEBI" id="CHEBI:91175"/>
        <dbReference type="EC" id="1.14.99.29"/>
    </reaction>
</comment>
<feature type="binding site" evidence="9">
    <location>
        <position position="94"/>
    </location>
    <ligand>
        <name>Fe cation</name>
        <dbReference type="ChEBI" id="CHEBI:24875"/>
        <label>1</label>
    </ligand>
</feature>
<evidence type="ECO:0000256" key="7">
    <source>
        <dbReference type="ARBA" id="ARBA00023033"/>
    </source>
</evidence>
<keyword evidence="7 9" id="KW-0503">Monooxygenase</keyword>
<dbReference type="GO" id="GO:0046872">
    <property type="term" value="F:metal ion binding"/>
    <property type="evidence" value="ECO:0007669"/>
    <property type="project" value="UniProtKB-KW"/>
</dbReference>
<dbReference type="SUPFAM" id="SSF48371">
    <property type="entry name" value="ARM repeat"/>
    <property type="match status" value="1"/>
</dbReference>
<dbReference type="Gene3D" id="1.25.10.10">
    <property type="entry name" value="Leucine-rich Repeat Variant"/>
    <property type="match status" value="2"/>
</dbReference>
<gene>
    <name evidence="10" type="ORF">BQ4739_LOCUS15493</name>
</gene>
<evidence type="ECO:0000256" key="4">
    <source>
        <dbReference type="ARBA" id="ARBA00022737"/>
    </source>
</evidence>
<comment type="cofactor">
    <cofactor evidence="9">
        <name>Fe(2+)</name>
        <dbReference type="ChEBI" id="CHEBI:29033"/>
    </cofactor>
    <text evidence="9">Binds 2 Fe(2+) ions per subunit.</text>
</comment>
<protein>
    <recommendedName>
        <fullName evidence="9">Deoxyhypusine hydroxylase</fullName>
        <shortName evidence="9">DOHH</shortName>
        <ecNumber evidence="9">1.14.99.29</ecNumber>
    </recommendedName>
    <alternativeName>
        <fullName evidence="9">Deoxyhypusine dioxygenase</fullName>
    </alternativeName>
    <alternativeName>
        <fullName evidence="9">Deoxyhypusine monooxygenase</fullName>
    </alternativeName>
</protein>
<evidence type="ECO:0000313" key="11">
    <source>
        <dbReference type="Proteomes" id="UP000256970"/>
    </source>
</evidence>
<evidence type="ECO:0000256" key="9">
    <source>
        <dbReference type="HAMAP-Rule" id="MF_03101"/>
    </source>
</evidence>
<keyword evidence="11" id="KW-1185">Reference proteome</keyword>
<keyword evidence="3 9" id="KW-0479">Metal-binding</keyword>
<dbReference type="InterPro" id="IPR004155">
    <property type="entry name" value="PBS_lyase_HEAT"/>
</dbReference>
<keyword evidence="4" id="KW-0677">Repeat</keyword>
<evidence type="ECO:0000256" key="5">
    <source>
        <dbReference type="ARBA" id="ARBA00023002"/>
    </source>
</evidence>
<dbReference type="UniPathway" id="UPA00354"/>
<dbReference type="Pfam" id="PF03130">
    <property type="entry name" value="HEAT_PBS"/>
    <property type="match status" value="1"/>
</dbReference>
<feature type="binding site" evidence="9">
    <location>
        <position position="267"/>
    </location>
    <ligand>
        <name>Fe cation</name>
        <dbReference type="ChEBI" id="CHEBI:24875"/>
        <label>2</label>
    </ligand>
</feature>
<dbReference type="AlphaFoldDB" id="A0A383WC46"/>
<accession>A0A383WC46</accession>
<dbReference type="FunFam" id="1.25.10.10:FF:000099">
    <property type="entry name" value="Deoxyhypusine hydroxylase"/>
    <property type="match status" value="1"/>
</dbReference>
<feature type="binding site" evidence="9">
    <location>
        <position position="61"/>
    </location>
    <ligand>
        <name>Fe cation</name>
        <dbReference type="ChEBI" id="CHEBI:24875"/>
        <label>1</label>
    </ligand>
</feature>
<dbReference type="InterPro" id="IPR011989">
    <property type="entry name" value="ARM-like"/>
</dbReference>
<evidence type="ECO:0000313" key="10">
    <source>
        <dbReference type="EMBL" id="SZX75195.1"/>
    </source>
</evidence>
<name>A0A383WC46_TETOB</name>
<comment type="caution">
    <text evidence="9">Lacks conserved residue(s) required for the propagation of feature annotation.</text>
</comment>
<dbReference type="EC" id="1.14.99.29" evidence="9"/>